<dbReference type="PANTHER" id="PTHR44068:SF11">
    <property type="entry name" value="GERANYL DIPHOSPHATE 2-C-METHYLTRANSFERASE"/>
    <property type="match status" value="1"/>
</dbReference>
<gene>
    <name evidence="3" type="ORF">GGR31_000741</name>
</gene>
<evidence type="ECO:0000313" key="3">
    <source>
        <dbReference type="EMBL" id="MDR6300125.1"/>
    </source>
</evidence>
<evidence type="ECO:0000256" key="1">
    <source>
        <dbReference type="ARBA" id="ARBA00022679"/>
    </source>
</evidence>
<dbReference type="PANTHER" id="PTHR44068">
    <property type="entry name" value="ZGC:194242"/>
    <property type="match status" value="1"/>
</dbReference>
<comment type="caution">
    <text evidence="3">The sequence shown here is derived from an EMBL/GenBank/DDBJ whole genome shotgun (WGS) entry which is preliminary data.</text>
</comment>
<proteinExistence type="predicted"/>
<dbReference type="InterPro" id="IPR029063">
    <property type="entry name" value="SAM-dependent_MTases_sf"/>
</dbReference>
<dbReference type="Gene3D" id="3.40.50.150">
    <property type="entry name" value="Vaccinia Virus protein VP39"/>
    <property type="match status" value="1"/>
</dbReference>
<accession>A0ABU1K3D9</accession>
<sequence length="278" mass="32263">MSKKDIIEYYNYTLPFYRVFYHGNTHGIHYGYWDSETKNHNEALLNTNQFLSEKALIKSDDYILDAGCGVGGSSIWLAKNHKARVAGITLSERQVKEAEKLAIENNVSDLTNFYQRDFLDSGFEDETFSVVWAIESVCYAENKKDFLQEAYRVLKKGGRLIIWDGFQCRKPKNEKEVKDLNTFCEGWALPNLADTSEFKQSLSNTGFRNIREFDVSKESYPSAKKIYKMSKWSYPLSIFFNKLRLTPNLLVKNNLSGIVQFKLIKNNLANFMVYYAEK</sequence>
<keyword evidence="1" id="KW-0808">Transferase</keyword>
<organism evidence="3 4">
    <name type="scientific">Mesonia maritima</name>
    <dbReference type="NCBI Taxonomy" id="1793873"/>
    <lineage>
        <taxon>Bacteria</taxon>
        <taxon>Pseudomonadati</taxon>
        <taxon>Bacteroidota</taxon>
        <taxon>Flavobacteriia</taxon>
        <taxon>Flavobacteriales</taxon>
        <taxon>Flavobacteriaceae</taxon>
        <taxon>Mesonia</taxon>
    </lineage>
</organism>
<reference evidence="3 4" key="1">
    <citation type="submission" date="2023-07" db="EMBL/GenBank/DDBJ databases">
        <title>Genomic Encyclopedia of Type Strains, Phase IV (KMG-IV): sequencing the most valuable type-strain genomes for metagenomic binning, comparative biology and taxonomic classification.</title>
        <authorList>
            <person name="Goeker M."/>
        </authorList>
    </citation>
    <scope>NUCLEOTIDE SEQUENCE [LARGE SCALE GENOMIC DNA]</scope>
    <source>
        <strain evidence="3 4">DSM 102814</strain>
    </source>
</reference>
<feature type="domain" description="Methyltransferase type 11" evidence="2">
    <location>
        <begin position="64"/>
        <end position="162"/>
    </location>
</feature>
<evidence type="ECO:0000313" key="4">
    <source>
        <dbReference type="Proteomes" id="UP001257659"/>
    </source>
</evidence>
<dbReference type="SUPFAM" id="SSF53335">
    <property type="entry name" value="S-adenosyl-L-methionine-dependent methyltransferases"/>
    <property type="match status" value="1"/>
</dbReference>
<dbReference type="RefSeq" id="WP_309727033.1">
    <property type="nucleotide sequence ID" value="NZ_JAVDQA010000001.1"/>
</dbReference>
<keyword evidence="4" id="KW-1185">Reference proteome</keyword>
<dbReference type="EMBL" id="JAVDQA010000001">
    <property type="protein sequence ID" value="MDR6300125.1"/>
    <property type="molecule type" value="Genomic_DNA"/>
</dbReference>
<dbReference type="InterPro" id="IPR050447">
    <property type="entry name" value="Erg6_SMT_methyltransf"/>
</dbReference>
<dbReference type="Pfam" id="PF08241">
    <property type="entry name" value="Methyltransf_11"/>
    <property type="match status" value="1"/>
</dbReference>
<protein>
    <submittedName>
        <fullName evidence="3">Cyclopropane fatty-acyl-phospholipid synthase-like methyltransferase</fullName>
    </submittedName>
</protein>
<dbReference type="Proteomes" id="UP001257659">
    <property type="component" value="Unassembled WGS sequence"/>
</dbReference>
<name>A0ABU1K3D9_9FLAO</name>
<evidence type="ECO:0000259" key="2">
    <source>
        <dbReference type="Pfam" id="PF08241"/>
    </source>
</evidence>
<dbReference type="InterPro" id="IPR013216">
    <property type="entry name" value="Methyltransf_11"/>
</dbReference>
<dbReference type="CDD" id="cd02440">
    <property type="entry name" value="AdoMet_MTases"/>
    <property type="match status" value="1"/>
</dbReference>